<dbReference type="InterPro" id="IPR001482">
    <property type="entry name" value="T2SS/T4SS_dom"/>
</dbReference>
<comment type="similarity">
    <text evidence="1">Belongs to the GSP E family.</text>
</comment>
<dbReference type="EMBL" id="JMKI01000037">
    <property type="protein sequence ID" value="KEJ91843.1"/>
    <property type="molecule type" value="Genomic_DNA"/>
</dbReference>
<dbReference type="InterPro" id="IPR037257">
    <property type="entry name" value="T2SS_E_N_sf"/>
</dbReference>
<dbReference type="PANTHER" id="PTHR30258:SF1">
    <property type="entry name" value="PROTEIN TRANSPORT PROTEIN HOFB HOMOLOG"/>
    <property type="match status" value="1"/>
</dbReference>
<dbReference type="InterPro" id="IPR003593">
    <property type="entry name" value="AAA+_ATPase"/>
</dbReference>
<dbReference type="Gene3D" id="3.30.450.90">
    <property type="match status" value="1"/>
</dbReference>
<feature type="domain" description="Bacterial type II secretion system protein E" evidence="4">
    <location>
        <begin position="391"/>
        <end position="405"/>
    </location>
</feature>
<evidence type="ECO:0000256" key="3">
    <source>
        <dbReference type="ARBA" id="ARBA00022840"/>
    </source>
</evidence>
<evidence type="ECO:0000259" key="4">
    <source>
        <dbReference type="PROSITE" id="PS00662"/>
    </source>
</evidence>
<dbReference type="eggNOG" id="COG2804">
    <property type="taxonomic scope" value="Bacteria"/>
</dbReference>
<dbReference type="GeneID" id="90984123"/>
<dbReference type="Pfam" id="PF00437">
    <property type="entry name" value="T2SSE"/>
    <property type="match status" value="1"/>
</dbReference>
<dbReference type="FunFam" id="3.40.50.300:FF:000398">
    <property type="entry name" value="Type IV pilus assembly ATPase PilB"/>
    <property type="match status" value="1"/>
</dbReference>
<proteinExistence type="inferred from homology"/>
<keyword evidence="3" id="KW-0067">ATP-binding</keyword>
<dbReference type="PROSITE" id="PS00662">
    <property type="entry name" value="T2SP_E"/>
    <property type="match status" value="1"/>
</dbReference>
<protein>
    <submittedName>
        <fullName evidence="5">Type II secretion system protein E</fullName>
    </submittedName>
</protein>
<keyword evidence="2" id="KW-0547">Nucleotide-binding</keyword>
<dbReference type="AlphaFoldDB" id="A0A073INA2"/>
<evidence type="ECO:0000313" key="5">
    <source>
        <dbReference type="EMBL" id="KEJ91843.1"/>
    </source>
</evidence>
<dbReference type="Gene3D" id="3.40.50.300">
    <property type="entry name" value="P-loop containing nucleotide triphosphate hydrolases"/>
    <property type="match status" value="1"/>
</dbReference>
<dbReference type="SMART" id="SM00382">
    <property type="entry name" value="AAA"/>
    <property type="match status" value="1"/>
</dbReference>
<dbReference type="GO" id="GO:0005886">
    <property type="term" value="C:plasma membrane"/>
    <property type="evidence" value="ECO:0007669"/>
    <property type="project" value="TreeGrafter"/>
</dbReference>
<evidence type="ECO:0000256" key="1">
    <source>
        <dbReference type="ARBA" id="ARBA00006611"/>
    </source>
</evidence>
<dbReference type="Proteomes" id="UP000027665">
    <property type="component" value="Unassembled WGS sequence"/>
</dbReference>
<reference evidence="5 6" key="1">
    <citation type="submission" date="2014-04" db="EMBL/GenBank/DDBJ databases">
        <title>Draft Genome Sequence of Synergistes jonesii.</title>
        <authorList>
            <person name="Coil D.A."/>
            <person name="Eisen J.A."/>
            <person name="Holland-Moritz H.E."/>
        </authorList>
    </citation>
    <scope>NUCLEOTIDE SEQUENCE [LARGE SCALE GENOMIC DNA]</scope>
    <source>
        <strain evidence="5 6">78-1</strain>
    </source>
</reference>
<dbReference type="SUPFAM" id="SSF52540">
    <property type="entry name" value="P-loop containing nucleoside triphosphate hydrolases"/>
    <property type="match status" value="1"/>
</dbReference>
<dbReference type="InterPro" id="IPR007831">
    <property type="entry name" value="T2SS_GspE_N"/>
</dbReference>
<sequence>MGGHSKVVPLGEILVNAGVISRENLHAALEEQKVSRLRLGEILINDGRLTENHLADALCEQLGLQPVNLSVVKPQQEALAAVPEKVATRLNVLPLKLIGSDKIAIAMSDPLDIHAVDEIFLLTNRDIEIRVATPADIRKALVNYYRVQSSVRDAMADAMKRGTGGDVSDVVTISQAKAQDVAEIGADAAPVVRLVNSILEQGVREKASDIHVEPAEKMTRVRFRIDGTLFSAIDIPTNLHLPLVARIKILAGMDIAEKRRPQDGRILIKVAGSRIDLRVSTLPSIFGEKVVLRLLDQDNDKVGIKKLGFSDGQEKMLKDAVSASNGIVLVTGPTGSGKSTTLYSLLEILNQPTKNIITLEDPVEYTIAGLTQTQINEKIGLTFGAVLRSVLRQDPDIVMVGEIRDTETSQLAVRAALTGHLVLSTLHTNDAPTAINRLLDMGVPRYLLSSSVRAVLAQRLVRKLCPHCRERLQITRALERETGISADRVVYAPKGCPECRFTGYNGRTVVAEIMPVDRRLRTMISEGASEQEIRDHARRLGMTTMREDAQAKVEAGITSIDEMLFTTMTE</sequence>
<organism evidence="5 6">
    <name type="scientific">Synergistes jonesii</name>
    <dbReference type="NCBI Taxonomy" id="2754"/>
    <lineage>
        <taxon>Bacteria</taxon>
        <taxon>Thermotogati</taxon>
        <taxon>Synergistota</taxon>
        <taxon>Synergistia</taxon>
        <taxon>Synergistales</taxon>
        <taxon>Synergistaceae</taxon>
        <taxon>Synergistes</taxon>
    </lineage>
</organism>
<dbReference type="FunFam" id="3.30.450.90:FF:000001">
    <property type="entry name" value="Type II secretion system ATPase GspE"/>
    <property type="match status" value="1"/>
</dbReference>
<accession>A0A073INA2</accession>
<gene>
    <name evidence="5" type="ORF">EH55_07695</name>
</gene>
<dbReference type="OrthoDB" id="9808272at2"/>
<dbReference type="GO" id="GO:0016887">
    <property type="term" value="F:ATP hydrolysis activity"/>
    <property type="evidence" value="ECO:0007669"/>
    <property type="project" value="TreeGrafter"/>
</dbReference>
<dbReference type="PATRIC" id="fig|2754.20.peg.1041"/>
<comment type="caution">
    <text evidence="5">The sequence shown here is derived from an EMBL/GenBank/DDBJ whole genome shotgun (WGS) entry which is preliminary data.</text>
</comment>
<evidence type="ECO:0000256" key="2">
    <source>
        <dbReference type="ARBA" id="ARBA00022741"/>
    </source>
</evidence>
<dbReference type="Pfam" id="PF05157">
    <property type="entry name" value="MshEN"/>
    <property type="match status" value="1"/>
</dbReference>
<dbReference type="PANTHER" id="PTHR30258">
    <property type="entry name" value="TYPE II SECRETION SYSTEM PROTEIN GSPE-RELATED"/>
    <property type="match status" value="1"/>
</dbReference>
<name>A0A073INA2_9BACT</name>
<dbReference type="Gene3D" id="3.30.300.160">
    <property type="entry name" value="Type II secretion system, protein E, N-terminal domain"/>
    <property type="match status" value="1"/>
</dbReference>
<dbReference type="InterPro" id="IPR027417">
    <property type="entry name" value="P-loop_NTPase"/>
</dbReference>
<evidence type="ECO:0000313" key="6">
    <source>
        <dbReference type="Proteomes" id="UP000027665"/>
    </source>
</evidence>
<dbReference type="CDD" id="cd01129">
    <property type="entry name" value="PulE-GspE-like"/>
    <property type="match status" value="1"/>
</dbReference>
<dbReference type="RefSeq" id="WP_037977233.1">
    <property type="nucleotide sequence ID" value="NZ_JMKI01000037.1"/>
</dbReference>
<keyword evidence="6" id="KW-1185">Reference proteome</keyword>
<dbReference type="GO" id="GO:0005524">
    <property type="term" value="F:ATP binding"/>
    <property type="evidence" value="ECO:0007669"/>
    <property type="project" value="UniProtKB-KW"/>
</dbReference>
<dbReference type="STRING" id="2754.EH55_07695"/>
<dbReference type="SUPFAM" id="SSF160246">
    <property type="entry name" value="EspE N-terminal domain-like"/>
    <property type="match status" value="1"/>
</dbReference>